<proteinExistence type="predicted"/>
<reference evidence="2" key="2">
    <citation type="submission" date="2020-10" db="UniProtKB">
        <authorList>
            <consortium name="WormBaseParasite"/>
        </authorList>
    </citation>
    <scope>IDENTIFICATION</scope>
</reference>
<name>A0A7E4VWC0_PANRE</name>
<keyword evidence="1" id="KW-1185">Reference proteome</keyword>
<reference evidence="1" key="1">
    <citation type="journal article" date="2013" name="Genetics">
        <title>The draft genome and transcriptome of Panagrellus redivivus are shaped by the harsh demands of a free-living lifestyle.</title>
        <authorList>
            <person name="Srinivasan J."/>
            <person name="Dillman A.R."/>
            <person name="Macchietto M.G."/>
            <person name="Heikkinen L."/>
            <person name="Lakso M."/>
            <person name="Fracchia K.M."/>
            <person name="Antoshechkin I."/>
            <person name="Mortazavi A."/>
            <person name="Wong G."/>
            <person name="Sternberg P.W."/>
        </authorList>
    </citation>
    <scope>NUCLEOTIDE SEQUENCE [LARGE SCALE GENOMIC DNA]</scope>
    <source>
        <strain evidence="1">MT8872</strain>
    </source>
</reference>
<sequence length="280" mass="33289">MPYPLEKLPYGIRRRLRELSTRSEAYDFQIAAPMYSGFQPIQKIQSLMFAWFIIDKENHLQKLFYPEQLENTPLFIVFKQVSIRNCTPNFLFSTILDDFRFAPEYLEFSDCLLDETFIQTFVNAVKSTVQHVELCLCSFTTKNAAKMLCNSLAFRDLKRFDVREPTFPSSAWWIEAFVETKCISLKTFDVWDAPISVFEIDKKVLLKFIKTQREDFILSFSMSDDAEWDNATEQRLNNLFDEHFEKYDKASYSPKKKGVYIYFDDEEKEHLMRSYVFRSD</sequence>
<accession>A0A7E4VWC0</accession>
<evidence type="ECO:0000313" key="2">
    <source>
        <dbReference type="WBParaSite" id="Pan_g3550.t1"/>
    </source>
</evidence>
<organism evidence="1 2">
    <name type="scientific">Panagrellus redivivus</name>
    <name type="common">Microworm</name>
    <dbReference type="NCBI Taxonomy" id="6233"/>
    <lineage>
        <taxon>Eukaryota</taxon>
        <taxon>Metazoa</taxon>
        <taxon>Ecdysozoa</taxon>
        <taxon>Nematoda</taxon>
        <taxon>Chromadorea</taxon>
        <taxon>Rhabditida</taxon>
        <taxon>Tylenchina</taxon>
        <taxon>Panagrolaimomorpha</taxon>
        <taxon>Panagrolaimoidea</taxon>
        <taxon>Panagrolaimidae</taxon>
        <taxon>Panagrellus</taxon>
    </lineage>
</organism>
<protein>
    <submittedName>
        <fullName evidence="2">F-box domain-containing protein</fullName>
    </submittedName>
</protein>
<dbReference type="Proteomes" id="UP000492821">
    <property type="component" value="Unassembled WGS sequence"/>
</dbReference>
<dbReference type="WBParaSite" id="Pan_g3550.t1">
    <property type="protein sequence ID" value="Pan_g3550.t1"/>
    <property type="gene ID" value="Pan_g3550"/>
</dbReference>
<evidence type="ECO:0000313" key="1">
    <source>
        <dbReference type="Proteomes" id="UP000492821"/>
    </source>
</evidence>
<dbReference type="AlphaFoldDB" id="A0A7E4VWC0"/>